<dbReference type="EMBL" id="GG662704">
    <property type="protein sequence ID" value="EAR95487.1"/>
    <property type="molecule type" value="Genomic_DNA"/>
</dbReference>
<evidence type="ECO:0000313" key="2">
    <source>
        <dbReference type="EMBL" id="EAR95487.1"/>
    </source>
</evidence>
<proteinExistence type="predicted"/>
<gene>
    <name evidence="2" type="ORF">TTHERM_00078910</name>
</gene>
<evidence type="ECO:0000313" key="3">
    <source>
        <dbReference type="Proteomes" id="UP000009168"/>
    </source>
</evidence>
<dbReference type="RefSeq" id="XP_001015732.1">
    <property type="nucleotide sequence ID" value="XM_001015732.1"/>
</dbReference>
<feature type="compositionally biased region" description="Polar residues" evidence="1">
    <location>
        <begin position="388"/>
        <end position="405"/>
    </location>
</feature>
<protein>
    <submittedName>
        <fullName evidence="2">Uncharacterized protein</fullName>
    </submittedName>
</protein>
<feature type="region of interest" description="Disordered" evidence="1">
    <location>
        <begin position="240"/>
        <end position="290"/>
    </location>
</feature>
<dbReference type="KEGG" id="tet:TTHERM_00078910"/>
<keyword evidence="3" id="KW-1185">Reference proteome</keyword>
<dbReference type="InParanoid" id="Q23FX3"/>
<accession>Q23FX3</accession>
<dbReference type="GeneID" id="7837037"/>
<evidence type="ECO:0000256" key="1">
    <source>
        <dbReference type="SAM" id="MobiDB-lite"/>
    </source>
</evidence>
<feature type="region of interest" description="Disordered" evidence="1">
    <location>
        <begin position="384"/>
        <end position="420"/>
    </location>
</feature>
<feature type="compositionally biased region" description="Polar residues" evidence="1">
    <location>
        <begin position="247"/>
        <end position="279"/>
    </location>
</feature>
<dbReference type="HOGENOM" id="CLU_391558_0_0_1"/>
<feature type="compositionally biased region" description="Polar residues" evidence="1">
    <location>
        <begin position="176"/>
        <end position="205"/>
    </location>
</feature>
<organism evidence="2 3">
    <name type="scientific">Tetrahymena thermophila (strain SB210)</name>
    <dbReference type="NCBI Taxonomy" id="312017"/>
    <lineage>
        <taxon>Eukaryota</taxon>
        <taxon>Sar</taxon>
        <taxon>Alveolata</taxon>
        <taxon>Ciliophora</taxon>
        <taxon>Intramacronucleata</taxon>
        <taxon>Oligohymenophorea</taxon>
        <taxon>Hymenostomatida</taxon>
        <taxon>Tetrahymenina</taxon>
        <taxon>Tetrahymenidae</taxon>
        <taxon>Tetrahymena</taxon>
    </lineage>
</organism>
<sequence>MINKYQKILLDVSTDLNLTAKEKALAEKNYVFPSVDSLTNLSSTKVAHSESYLNLYSHGKSLQNIDSSNILDSSMAHNKYPHSSVNLSQMKSIMLNNKLAKREKKNFEQDQRKIFESHLAQISKQNNVIDQMKASLPTLSQELLKEKMNGVQLPPIYSGSSPHISLAGQKKRGSNRYISPNEKQTQKQSIYSKSVQPTQRNQLGNDNLYKQKKADDIFDSLMKSLSIKKKMVAVATAAANANKETDNSQIYTPSNKNEQSILSTQQKEQESTQNLSQRLNIPDLDKISDKNQNRKFSDLFSLVTKNITQFNSPKNNQNETPMNNNQSVGRRSVRFNRKGPMFYEYEDLYQNGQLGSNIEDKFNFFKKTPVGSIITISKKSMTLKELQSPKSKNQTESSPQINNSSQERKKSNRLSSYLSQFSQAQTKREEELKNKQVQSTTKIPQITQANNNQYLDILKKQAHIQKMTRQNQDKKFCQMSKRMSNFFQEPDNFQIWERYVLLCRDFKRFIDVLFKIEKNQNKNMTYLTRLAGTKKYLINEIIDQQFSLIHFGVIETLENTLISENTLKSYFKVDQDLKSIITDIYIKDLSYINGLFEVYLNSQQIIQSSKISEIIQTEYKMIKQKEKDLIFDQFDSNGIKNLNIKKSYQFFDDYLYNIQPRRNTYKEILDFERNFGQFQYISQIDRDMFQNLEKSYNNIRQSNKQ</sequence>
<feature type="compositionally biased region" description="Low complexity" evidence="1">
    <location>
        <begin position="315"/>
        <end position="325"/>
    </location>
</feature>
<reference evidence="3" key="1">
    <citation type="journal article" date="2006" name="PLoS Biol.">
        <title>Macronuclear genome sequence of the ciliate Tetrahymena thermophila, a model eukaryote.</title>
        <authorList>
            <person name="Eisen J.A."/>
            <person name="Coyne R.S."/>
            <person name="Wu M."/>
            <person name="Wu D."/>
            <person name="Thiagarajan M."/>
            <person name="Wortman J.R."/>
            <person name="Badger J.H."/>
            <person name="Ren Q."/>
            <person name="Amedeo P."/>
            <person name="Jones K.M."/>
            <person name="Tallon L.J."/>
            <person name="Delcher A.L."/>
            <person name="Salzberg S.L."/>
            <person name="Silva J.C."/>
            <person name="Haas B.J."/>
            <person name="Majoros W.H."/>
            <person name="Farzad M."/>
            <person name="Carlton J.M."/>
            <person name="Smith R.K. Jr."/>
            <person name="Garg J."/>
            <person name="Pearlman R.E."/>
            <person name="Karrer K.M."/>
            <person name="Sun L."/>
            <person name="Manning G."/>
            <person name="Elde N.C."/>
            <person name="Turkewitz A.P."/>
            <person name="Asai D.J."/>
            <person name="Wilkes D.E."/>
            <person name="Wang Y."/>
            <person name="Cai H."/>
            <person name="Collins K."/>
            <person name="Stewart B.A."/>
            <person name="Lee S.R."/>
            <person name="Wilamowska K."/>
            <person name="Weinberg Z."/>
            <person name="Ruzzo W.L."/>
            <person name="Wloga D."/>
            <person name="Gaertig J."/>
            <person name="Frankel J."/>
            <person name="Tsao C.-C."/>
            <person name="Gorovsky M.A."/>
            <person name="Keeling P.J."/>
            <person name="Waller R.F."/>
            <person name="Patron N.J."/>
            <person name="Cherry J.M."/>
            <person name="Stover N.A."/>
            <person name="Krieger C.J."/>
            <person name="del Toro C."/>
            <person name="Ryder H.F."/>
            <person name="Williamson S.C."/>
            <person name="Barbeau R.A."/>
            <person name="Hamilton E.P."/>
            <person name="Orias E."/>
        </authorList>
    </citation>
    <scope>NUCLEOTIDE SEQUENCE [LARGE SCALE GENOMIC DNA]</scope>
    <source>
        <strain evidence="3">SB210</strain>
    </source>
</reference>
<feature type="region of interest" description="Disordered" evidence="1">
    <location>
        <begin position="155"/>
        <end position="207"/>
    </location>
</feature>
<name>Q23FX3_TETTS</name>
<dbReference type="Proteomes" id="UP000009168">
    <property type="component" value="Unassembled WGS sequence"/>
</dbReference>
<dbReference type="AlphaFoldDB" id="Q23FX3"/>
<feature type="region of interest" description="Disordered" evidence="1">
    <location>
        <begin position="310"/>
        <end position="331"/>
    </location>
</feature>